<dbReference type="Pfam" id="PF01458">
    <property type="entry name" value="SUFBD_core"/>
    <property type="match status" value="1"/>
</dbReference>
<evidence type="ECO:0000259" key="3">
    <source>
        <dbReference type="Pfam" id="PF19295"/>
    </source>
</evidence>
<proteinExistence type="inferred from homology"/>
<dbReference type="GO" id="GO:0016226">
    <property type="term" value="P:iron-sulfur cluster assembly"/>
    <property type="evidence" value="ECO:0007669"/>
    <property type="project" value="InterPro"/>
</dbReference>
<evidence type="ECO:0000313" key="5">
    <source>
        <dbReference type="Proteomes" id="UP000250462"/>
    </source>
</evidence>
<dbReference type="Pfam" id="PF19295">
    <property type="entry name" value="SufBD_N"/>
    <property type="match status" value="1"/>
</dbReference>
<dbReference type="OrthoDB" id="9803529at2"/>
<dbReference type="InterPro" id="IPR010231">
    <property type="entry name" value="SUF_FeS_clus_asmbl_SufB"/>
</dbReference>
<dbReference type="SUPFAM" id="SSF101960">
    <property type="entry name" value="Stabilizer of iron transporter SufD"/>
    <property type="match status" value="1"/>
</dbReference>
<dbReference type="NCBIfam" id="TIGR01980">
    <property type="entry name" value="sufB"/>
    <property type="match status" value="1"/>
</dbReference>
<dbReference type="InterPro" id="IPR037284">
    <property type="entry name" value="SUF_FeS_clus_asmbl_SufBD_sf"/>
</dbReference>
<dbReference type="PANTHER" id="PTHR30508">
    <property type="entry name" value="FES CLUSTER ASSEMBLY PROTEIN SUF"/>
    <property type="match status" value="1"/>
</dbReference>
<reference evidence="4 5" key="1">
    <citation type="submission" date="2018-06" db="EMBL/GenBank/DDBJ databases">
        <title>Phytoactinopolyspora halophila sp. nov., a novel halophilic actinomycete isolated from a saline soil in China.</title>
        <authorList>
            <person name="Tang S.-K."/>
        </authorList>
    </citation>
    <scope>NUCLEOTIDE SEQUENCE [LARGE SCALE GENOMIC DNA]</scope>
    <source>
        <strain evidence="4 5">YIM 96934</strain>
    </source>
</reference>
<dbReference type="InterPro" id="IPR000825">
    <property type="entry name" value="SUF_FeS_clus_asmbl_SufBD_core"/>
</dbReference>
<dbReference type="EMBL" id="QMIG01000013">
    <property type="protein sequence ID" value="RAW13203.1"/>
    <property type="molecule type" value="Genomic_DNA"/>
</dbReference>
<dbReference type="PANTHER" id="PTHR30508:SF1">
    <property type="entry name" value="UPF0051 PROTEIN ABCI8, CHLOROPLASTIC-RELATED"/>
    <property type="match status" value="1"/>
</dbReference>
<dbReference type="InterPro" id="IPR045595">
    <property type="entry name" value="SufBD_N"/>
</dbReference>
<feature type="domain" description="SUF system FeS cluster assembly SufBD N-terminal" evidence="3">
    <location>
        <begin position="141"/>
        <end position="207"/>
    </location>
</feature>
<organism evidence="4 5">
    <name type="scientific">Phytoactinopolyspora halophila</name>
    <dbReference type="NCBI Taxonomy" id="1981511"/>
    <lineage>
        <taxon>Bacteria</taxon>
        <taxon>Bacillati</taxon>
        <taxon>Actinomycetota</taxon>
        <taxon>Actinomycetes</taxon>
        <taxon>Jiangellales</taxon>
        <taxon>Jiangellaceae</taxon>
        <taxon>Phytoactinopolyspora</taxon>
    </lineage>
</organism>
<evidence type="ECO:0000256" key="1">
    <source>
        <dbReference type="ARBA" id="ARBA00043967"/>
    </source>
</evidence>
<name>A0A329QLS4_9ACTN</name>
<sequence length="473" mass="52654">MSHMTTTAHPELEGLGRYEYGWSDPDTAGAAAKRGLNEDVVREISAQKGEPEWMLDIRLKALRLFEKKPMPTWGADVSNIDFDNIKYFVRSTEQQATSWDELPTDIKNTYDKLGIPEAEKQRLVAGVAAQYESEVVYHQIREDLEQQGVIFMDTDTGLREHPELFKEYFASVIPAGDNKFSALNTAVWSGGSFIYVPKGVHVDIPLQAYFRINTENMGQFERTLIIVDEDAYVHYVEGCTAPIYSSDSLHSAVVEIVVKKGARARYTTIQNWSNNVYNLVTKRATAAEGATMEWVDGNIGSKVTMKYPAIWLMGEHAKGETLSLAFASEDQHQDSGAKMVHMAPNTSSSIVSKSVARSGGRTSYRGLVQVMPRATASASNVLCDALLIDTVSRSDTYPYVDIRNDDVSMGHEATVSKVSEDQLFYLTSRGIPEDEAMAMIVRGFIEPIARELPMEYALELNRLIELQMEGAVG</sequence>
<feature type="domain" description="SUF system FeS cluster assembly SufBD core" evidence="2">
    <location>
        <begin position="210"/>
        <end position="444"/>
    </location>
</feature>
<dbReference type="InterPro" id="IPR055346">
    <property type="entry name" value="Fe-S_cluster_assembly_SufBD"/>
</dbReference>
<keyword evidence="5" id="KW-1185">Reference proteome</keyword>
<protein>
    <submittedName>
        <fullName evidence="4">Fe-S cluster assembly protein SufB</fullName>
    </submittedName>
</protein>
<accession>A0A329QLS4</accession>
<dbReference type="AlphaFoldDB" id="A0A329QLS4"/>
<comment type="caution">
    <text evidence="4">The sequence shown here is derived from an EMBL/GenBank/DDBJ whole genome shotgun (WGS) entry which is preliminary data.</text>
</comment>
<evidence type="ECO:0000259" key="2">
    <source>
        <dbReference type="Pfam" id="PF01458"/>
    </source>
</evidence>
<comment type="similarity">
    <text evidence="1">Belongs to the iron-sulfur cluster assembly SufBD family.</text>
</comment>
<evidence type="ECO:0000313" key="4">
    <source>
        <dbReference type="EMBL" id="RAW13203.1"/>
    </source>
</evidence>
<gene>
    <name evidence="4" type="primary">sufB</name>
    <name evidence="4" type="ORF">DPM12_12715</name>
</gene>
<dbReference type="Proteomes" id="UP000250462">
    <property type="component" value="Unassembled WGS sequence"/>
</dbReference>